<evidence type="ECO:0000313" key="2">
    <source>
        <dbReference type="Proteomes" id="UP001302072"/>
    </source>
</evidence>
<name>A0ABY9YKU1_9GAMM</name>
<organism evidence="1 2">
    <name type="scientific">Stenotrophomonas oahuensis</name>
    <dbReference type="NCBI Taxonomy" id="3003271"/>
    <lineage>
        <taxon>Bacteria</taxon>
        <taxon>Pseudomonadati</taxon>
        <taxon>Pseudomonadota</taxon>
        <taxon>Gammaproteobacteria</taxon>
        <taxon>Lysobacterales</taxon>
        <taxon>Lysobacteraceae</taxon>
        <taxon>Stenotrophomonas</taxon>
    </lineage>
</organism>
<gene>
    <name evidence="1" type="ORF">PDM29_11080</name>
</gene>
<dbReference type="InterPro" id="IPR014942">
    <property type="entry name" value="AbiEii"/>
</dbReference>
<protein>
    <submittedName>
        <fullName evidence="1">Nucleotidyl transferase AbiEii/AbiGii toxin family protein</fullName>
    </submittedName>
</protein>
<keyword evidence="1" id="KW-0808">Transferase</keyword>
<sequence length="290" mass="31771">MDQITSLNEAQSTSDYNRRTTEAIQSVLVEMGQVLGSFKGRFVVIGGAVPWLLIANDEMPHVGTTDLDIGLNAEALGDGEYATLIGALQSHGYAQRQSLRRFQLVRDVPAPDAEKPIQVVVDFLMPRDANIVRNNPPLISDFAVQRADGADLAMRYYQLVAVTGPMPDGGTNRVEVAVCSIPALLAMKGHALAGRYKHKDAYDIYYCVRNYPDGMESLAKECLAVLEQVSGAGGFRHIAEKFDTPDGHGPTCVRQFIEQTHALGDNTPEQWQQDAFLQVDTLLRAIGLRV</sequence>
<evidence type="ECO:0000313" key="1">
    <source>
        <dbReference type="EMBL" id="WNH50933.1"/>
    </source>
</evidence>
<dbReference type="GO" id="GO:0016740">
    <property type="term" value="F:transferase activity"/>
    <property type="evidence" value="ECO:0007669"/>
    <property type="project" value="UniProtKB-KW"/>
</dbReference>
<accession>A0ABY9YKU1</accession>
<keyword evidence="2" id="KW-1185">Reference proteome</keyword>
<proteinExistence type="predicted"/>
<reference evidence="1 2" key="1">
    <citation type="submission" date="2022-12" db="EMBL/GenBank/DDBJ databases">
        <title>Two new species, Stenotrophomonas aracearum and Stenotrophomonas oahuensis, isolated from Anthurium (Araceae family) in Hawaii.</title>
        <authorList>
            <person name="Chunag S.C."/>
            <person name="Dobhal S."/>
            <person name="Alvarez A."/>
            <person name="Arif M."/>
        </authorList>
    </citation>
    <scope>NUCLEOTIDE SEQUENCE [LARGE SCALE GENOMIC DNA]</scope>
    <source>
        <strain evidence="1 2">A5586</strain>
    </source>
</reference>
<dbReference type="RefSeq" id="WP_311190227.1">
    <property type="nucleotide sequence ID" value="NZ_CP115541.1"/>
</dbReference>
<dbReference type="Pfam" id="PF08843">
    <property type="entry name" value="AbiEii"/>
    <property type="match status" value="1"/>
</dbReference>
<dbReference type="EMBL" id="CP115541">
    <property type="protein sequence ID" value="WNH50933.1"/>
    <property type="molecule type" value="Genomic_DNA"/>
</dbReference>
<dbReference type="Proteomes" id="UP001302072">
    <property type="component" value="Chromosome"/>
</dbReference>